<keyword evidence="2" id="KW-0472">Membrane</keyword>
<gene>
    <name evidence="5" type="ORF">CAWG_04428</name>
</gene>
<dbReference type="Proteomes" id="UP000001429">
    <property type="component" value="Chromosome 5"/>
</dbReference>
<dbReference type="GO" id="GO:0006113">
    <property type="term" value="P:fermentation"/>
    <property type="evidence" value="ECO:0007669"/>
    <property type="project" value="InterPro"/>
</dbReference>
<dbReference type="GO" id="GO:0016020">
    <property type="term" value="C:membrane"/>
    <property type="evidence" value="ECO:0007669"/>
    <property type="project" value="InterPro"/>
</dbReference>
<keyword evidence="6" id="KW-1185">Reference proteome</keyword>
<dbReference type="VEuPathDB" id="FungiDB:CAWG_04428"/>
<feature type="domain" description="Csf1 C-terminal region" evidence="4">
    <location>
        <begin position="1683"/>
        <end position="2971"/>
    </location>
</feature>
<feature type="domain" description="Csf1 N-terminal" evidence="3">
    <location>
        <begin position="819"/>
        <end position="1506"/>
    </location>
</feature>
<name>C4YQT1_CANAW</name>
<feature type="region of interest" description="Disordered" evidence="1">
    <location>
        <begin position="194"/>
        <end position="218"/>
    </location>
</feature>
<feature type="transmembrane region" description="Helical" evidence="2">
    <location>
        <begin position="20"/>
        <end position="39"/>
    </location>
</feature>
<evidence type="ECO:0000256" key="1">
    <source>
        <dbReference type="SAM" id="MobiDB-lite"/>
    </source>
</evidence>
<dbReference type="Pfam" id="PF21678">
    <property type="entry name" value="Csf1_N"/>
    <property type="match status" value="2"/>
</dbReference>
<sequence>MAFESSHISVTSEPTIKLSFWIYWADWILALILSLGFVFYFHRLLGFIVSFVFKIFLWRHYKISVNIQSFKVSPLGGRLFMKNLTISTSDMTISIVNLTFTWRYWIFRLNRLSNFYFEIDNEAPEISQKRNDKSPSRFLLVIDGLEVFIYNRTVAYDNIMDILEKNNDVSSSEEKTDQESSLYSDDIKNGNLRFRNRKRASNPSSTSDEDSNSEQTSKGSSSLFFLLQVLPIAVKIKRGAIVIGNVSTPSILVASYKAASGTIDVAKSPNILDPYRLLYDCVFNNFQLWMRPNIGYEKYRYGLEAHHEYPQQSTNENQKLTYMKKYKTWFKYQRATEKLRKLYYKVLGQEKPQNTRYEPNFNWRGLKRYIGDNQDDSEVFAFLNSDVQYAKYSLILDSVATRLIYFYDNPGIQPSQTNLRTQMPPESGIEVEISNGTIHYGPWTDRERVPIQNMLFPPVARDSSPTRGFLKPGSQREYGGFKVTVIVKDEVIIRIPTREPSKDKELIKQNAANNGPTKNSRPFGWLEIKLSEGSNVSTFTSYVAKEDGWPNIMKVNFNSPEIRSSVNHDVLFIADSHEIDAKIGFPLQWNGKCTWEFDQVSLNPKIFFLREHTMLFSDLFTDFGSGDPQPYEYFRLFVYNIKWKLLNYKFYLNVNDLNIVNNPLDFERNKYLSLQGEELDCDINLPLNGLLTKSTTVSFNITTPHFDLVLDTPPWHTVNAFWKESNVVGRSNHFSVDGLYRFFSGIEVNTSDYVEIRCMGDEVSLKFYGFVIRYLFAVRENYFGDNIHFKTFEEYTSQEETQENESIDGTSSQEPNYWKLIKTENDMDVFFTFQVRSGLVMLPYHTYSCQSHIGLNFDMLDIDIRFCNYYMDMQVDFSPISAVFVEDYYSVHDPLLSVNEYVERYFNRKADMHVDGFSVHTHRMFGVPPEELTFYCKWDFCAGDWLVDSSPMFMRGVAGGISNFGVGFSDSENALDVAFPPAFDAANFTFKCPNFTFRLRPDSSSCLEIQLVDFLLSYNDMSNNRYSSKLVVSIPKISLKVLENDMIAAFLNTSLIFTNICQKKDMLGHRDTQQLHVRNSDAPFHRSPFILLEEYRDDFYETSKGCLFTPLSLPNASIPLTEMTFNTSKKLNIDIDTSSISSDSEYAFSNRMPPTNDYLDEEFTPSYKVDPDTEYDSFIVELGDVEAYVSPVKSIEIIISTLQAMEDYSLDTIMDQLNVSTIKFLGSLIHSTETVKNCRIVNHDISIKLGEFLLVDPKELTQQAKKHSTINLQISDLSLALSEKASKTVDEGNITSNEELSLALHIKDILISVAQPVVFNAAVIFTIQEIEYWMELTQDDFTASGNVEAIGFNIDDTQTTWLADGITHTIETIEELKATFEKHSHEINANACLVHALTLASIEYYIDYDPDVLTKPAYILRAKKEHIRFFDSWKVIARLRHILQSLPADWHHEVNNILRDKNYILPQNSLEEVTEIFSKWRAWEANQEERRKLLNHIFSGDTANMDKRQMHLQFIFGNISLKLVSSTQTDYIVFQQLSTTVDLNTENERKPVDVVVGLDAYQSNITVLTFDKLKLLQSIKENEKSNIVVEEGESKNFWQHIDLSISIYIEAFSQRVSLSTLILELQGNNLASIATIKEEMKHISNSFTLKNAVCNLWGSSNPVYSQAMENISWVIARTNTLGKELYKVDFELDKVDIHMANKNDKILTILQSILASDIPYVKELLSESESESESKSSSSLNIMELLGCISLKLNIQEFNWRIEILSPLVLEGNSIGCTIGVSTIGDDFVFDADFLKGKFSINIDEQNIIEIESSKFVNVIEIGIWENLMLFSVQSSMGYVKLLSPNLISTIVLLDTNLPKLEKKIDSFRDLLVSRESTKHSETTVQEKEFAFKVQFSNDYMGVSTFVNKTKLLFEVESFTLGAYNVDQVENENYPHLQQLVPIYGVISVPAIRISILERSIPIGLSNLFDVNFGIRLLGVDSAGDLQTLQFESQYCRICLSEPIIFKLIKISDEILKVLPKQKAEKVQEEPKDPITEIGSSDLEKLIFSRISTVQFLSYNFCVGWLFNDSSKDYPGIIMGAERFFAATEFKLGKFTLMEAYFSVANGNRSSNFYSTSSQKSNLNRAFLPNLQLSYFIDNNRQGKNLSLSMHGDELDVKFLSTSVAIIEKAVNSASNVQSYLDKRLKPFYQDIEKDVATPHKESLFANTFDSIEFITTFAGSNVLIHRLDNDDSESPASLYLHAPAIKTAIKYLNKKNQGKSKLMGEILTTSSDNTLYSKCMPVVMDIINGTKGLLGKSKKVNSNDLLVEEQPQSSDFIRTILDETDIHFGVRIENQSLSLSCEPTAKVAAIVGLEGIFMQLNTSDSRTPGFNVSVMVDSVSVSLQHIYSRDISASAGIKNILLTNTFEFSEVTRLFSSGSISDADAYINVKQYQDVELFKDIWFPKEYFENYYTHPYPEEEQEESPVDDTFEGLALAQNRNLSSRFKEVSTTYAFPWIVAFVISNVNARVDFGQSLGNFNLHIENFWAVSKKSVDWSQDLKTGVNEVSLTSVGRLGGSLFIRNINLHTGISWKLDSGITLDVPLILVSGGVEELHLKMSFDHHVIAIANFEQFSMDIYNKKSEISIAKDHLFMTTTFKTAEIYVTSLTASNFMDIQNTISRMVQENQRSYKETLRDSSKGKSLEEKKRRRYSENAILETVKKLETRIHVSAGKVLIHIYPSSMDNSKVLVIKLDESRAKFQQNEYSSGISNELDLKFNDLKVSLSSVSPVSEEFVNEASVSELTQNAHKASGGTIFVFPSFRISMRTFQKYNSNLIEYMFQSTFNGTVDIRWNLGSINFIREMYSIHSKSLESRMEYRRKMQPFDEGAGAISKAILEHQVKEEDTTQKIDDAIKETIEKVERSSRFKYSALAPPIIEEPRLKELGNATPPLEWFGLHREKLPHVTHQLAIVSLQKLIHEIESEYSKMLGKA</sequence>
<dbReference type="Pfam" id="PF25038">
    <property type="entry name" value="Csf1_C"/>
    <property type="match status" value="1"/>
</dbReference>
<organism evidence="5 6">
    <name type="scientific">Candida albicans (strain WO-1)</name>
    <name type="common">Yeast</name>
    <dbReference type="NCBI Taxonomy" id="294748"/>
    <lineage>
        <taxon>Eukaryota</taxon>
        <taxon>Fungi</taxon>
        <taxon>Dikarya</taxon>
        <taxon>Ascomycota</taxon>
        <taxon>Saccharomycotina</taxon>
        <taxon>Pichiomycetes</taxon>
        <taxon>Debaryomycetaceae</taxon>
        <taxon>Candida/Lodderomyces clade</taxon>
        <taxon>Candida</taxon>
    </lineage>
</organism>
<dbReference type="InterPro" id="IPR048636">
    <property type="entry name" value="Csf1_N"/>
</dbReference>
<feature type="region of interest" description="Disordered" evidence="1">
    <location>
        <begin position="2666"/>
        <end position="2686"/>
    </location>
</feature>
<dbReference type="OMA" id="YGLEWFI"/>
<keyword evidence="2" id="KW-0812">Transmembrane</keyword>
<dbReference type="HOGENOM" id="CLU_000126_1_0_1"/>
<dbReference type="PANTHER" id="PTHR32085:SF3">
    <property type="entry name" value="PROTEIN CSF1"/>
    <property type="match status" value="1"/>
</dbReference>
<proteinExistence type="predicted"/>
<dbReference type="PaxDb" id="5476-C4YQT1"/>
<dbReference type="OrthoDB" id="10051416at2759"/>
<evidence type="ECO:0000259" key="4">
    <source>
        <dbReference type="Pfam" id="PF25038"/>
    </source>
</evidence>
<feature type="compositionally biased region" description="Basic and acidic residues" evidence="1">
    <location>
        <begin position="2668"/>
        <end position="2686"/>
    </location>
</feature>
<evidence type="ECO:0000256" key="2">
    <source>
        <dbReference type="SAM" id="Phobius"/>
    </source>
</evidence>
<feature type="domain" description="Csf1 N-terminal" evidence="3">
    <location>
        <begin position="37"/>
        <end position="807"/>
    </location>
</feature>
<evidence type="ECO:0000259" key="3">
    <source>
        <dbReference type="Pfam" id="PF21678"/>
    </source>
</evidence>
<dbReference type="InterPro" id="IPR029636">
    <property type="entry name" value="Csf1"/>
</dbReference>
<evidence type="ECO:0000313" key="5">
    <source>
        <dbReference type="EMBL" id="EEQ46084.1"/>
    </source>
</evidence>
<reference evidence="5 6" key="1">
    <citation type="journal article" date="2009" name="Nature">
        <title>Evolution of pathogenicity and sexual reproduction in eight Candida genomes.</title>
        <authorList>
            <person name="Butler G."/>
            <person name="Rasmussen M.D."/>
            <person name="Lin M.F."/>
            <person name="Santos M.A."/>
            <person name="Sakthikumar S."/>
            <person name="Munro C.A."/>
            <person name="Rheinbay E."/>
            <person name="Grabherr M."/>
            <person name="Forche A."/>
            <person name="Reedy J.L."/>
            <person name="Agrafioti I."/>
            <person name="Arnaud M.B."/>
            <person name="Bates S."/>
            <person name="Brown A.J."/>
            <person name="Brunke S."/>
            <person name="Costanzo M.C."/>
            <person name="Fitzpatrick D.A."/>
            <person name="de Groot P.W."/>
            <person name="Harris D."/>
            <person name="Hoyer L.L."/>
            <person name="Hube B."/>
            <person name="Klis F.M."/>
            <person name="Kodira C."/>
            <person name="Lennard N."/>
            <person name="Logue M.E."/>
            <person name="Martin R."/>
            <person name="Neiman A.M."/>
            <person name="Nikolaou E."/>
            <person name="Quail M.A."/>
            <person name="Quinn J."/>
            <person name="Santos M.C."/>
            <person name="Schmitzberger F.F."/>
            <person name="Sherlock G."/>
            <person name="Shah P."/>
            <person name="Silverstein K.A."/>
            <person name="Skrzypek M.S."/>
            <person name="Soll D."/>
            <person name="Staggs R."/>
            <person name="Stansfield I."/>
            <person name="Stumpf M.P."/>
            <person name="Sudbery P.E."/>
            <person name="Srikantha T."/>
            <person name="Zeng Q."/>
            <person name="Berman J."/>
            <person name="Berriman M."/>
            <person name="Heitman J."/>
            <person name="Gow N.A."/>
            <person name="Lorenz M.C."/>
            <person name="Birren B.W."/>
            <person name="Kellis M."/>
            <person name="Cuomo C.A."/>
        </authorList>
    </citation>
    <scope>NUCLEOTIDE SEQUENCE [LARGE SCALE GENOMIC DNA]</scope>
    <source>
        <strain evidence="5 6">WO-1</strain>
    </source>
</reference>
<accession>C4YQT1</accession>
<protein>
    <recommendedName>
        <fullName evidence="7">Protein CSF1</fullName>
    </recommendedName>
</protein>
<dbReference type="PANTHER" id="PTHR32085">
    <property type="entry name" value="PROTEIN CSF1"/>
    <property type="match status" value="1"/>
</dbReference>
<dbReference type="InterPro" id="IPR056779">
    <property type="entry name" value="Csf1_C"/>
</dbReference>
<evidence type="ECO:0000313" key="6">
    <source>
        <dbReference type="Proteomes" id="UP000001429"/>
    </source>
</evidence>
<evidence type="ECO:0008006" key="7">
    <source>
        <dbReference type="Google" id="ProtNLM"/>
    </source>
</evidence>
<keyword evidence="2" id="KW-1133">Transmembrane helix</keyword>
<dbReference type="EMBL" id="CM000311">
    <property type="protein sequence ID" value="EEQ46084.1"/>
    <property type="molecule type" value="Genomic_DNA"/>
</dbReference>